<accession>A0AAE1S321</accession>
<keyword evidence="6" id="KW-0732">Signal</keyword>
<evidence type="ECO:0000256" key="4">
    <source>
        <dbReference type="ARBA" id="ARBA00022723"/>
    </source>
</evidence>
<dbReference type="Pfam" id="PF00067">
    <property type="entry name" value="p450"/>
    <property type="match status" value="1"/>
</dbReference>
<evidence type="ECO:0000256" key="1">
    <source>
        <dbReference type="ARBA" id="ARBA00001971"/>
    </source>
</evidence>
<comment type="caution">
    <text evidence="7">The sequence shown here is derived from an EMBL/GenBank/DDBJ whole genome shotgun (WGS) entry which is preliminary data.</text>
</comment>
<dbReference type="InterPro" id="IPR001128">
    <property type="entry name" value="Cyt_P450"/>
</dbReference>
<keyword evidence="5" id="KW-0408">Iron</keyword>
<dbReference type="Gene3D" id="1.10.630.10">
    <property type="entry name" value="Cytochrome P450"/>
    <property type="match status" value="1"/>
</dbReference>
<evidence type="ECO:0000256" key="6">
    <source>
        <dbReference type="SAM" id="SignalP"/>
    </source>
</evidence>
<dbReference type="PANTHER" id="PTHR47955:SF15">
    <property type="entry name" value="CYTOCHROME P450 71A2-LIKE"/>
    <property type="match status" value="1"/>
</dbReference>
<evidence type="ECO:0000256" key="3">
    <source>
        <dbReference type="ARBA" id="ARBA00022617"/>
    </source>
</evidence>
<dbReference type="GO" id="GO:0004497">
    <property type="term" value="F:monooxygenase activity"/>
    <property type="evidence" value="ECO:0007669"/>
    <property type="project" value="InterPro"/>
</dbReference>
<feature type="chain" id="PRO_5042057925" evidence="6">
    <location>
        <begin position="28"/>
        <end position="264"/>
    </location>
</feature>
<dbReference type="EMBL" id="JAVYJV010000009">
    <property type="protein sequence ID" value="KAK4362540.1"/>
    <property type="molecule type" value="Genomic_DNA"/>
</dbReference>
<evidence type="ECO:0000256" key="5">
    <source>
        <dbReference type="ARBA" id="ARBA00023004"/>
    </source>
</evidence>
<reference evidence="7" key="1">
    <citation type="submission" date="2023-12" db="EMBL/GenBank/DDBJ databases">
        <title>Genome assembly of Anisodus tanguticus.</title>
        <authorList>
            <person name="Wang Y.-J."/>
        </authorList>
    </citation>
    <scope>NUCLEOTIDE SEQUENCE</scope>
    <source>
        <strain evidence="7">KB-2021</strain>
        <tissue evidence="7">Leaf</tissue>
    </source>
</reference>
<dbReference type="InterPro" id="IPR036396">
    <property type="entry name" value="Cyt_P450_sf"/>
</dbReference>
<dbReference type="GO" id="GO:0005506">
    <property type="term" value="F:iron ion binding"/>
    <property type="evidence" value="ECO:0007669"/>
    <property type="project" value="InterPro"/>
</dbReference>
<gene>
    <name evidence="7" type="ORF">RND71_017781</name>
</gene>
<keyword evidence="4" id="KW-0479">Metal-binding</keyword>
<dbReference type="PANTHER" id="PTHR47955">
    <property type="entry name" value="CYTOCHROME P450 FAMILY 71 PROTEIN"/>
    <property type="match status" value="1"/>
</dbReference>
<comment type="similarity">
    <text evidence="2">Belongs to the cytochrome P450 family.</text>
</comment>
<name>A0AAE1S321_9SOLA</name>
<keyword evidence="8" id="KW-1185">Reference proteome</keyword>
<evidence type="ECO:0000256" key="2">
    <source>
        <dbReference type="ARBA" id="ARBA00010617"/>
    </source>
</evidence>
<keyword evidence="3" id="KW-0349">Heme</keyword>
<feature type="signal peptide" evidence="6">
    <location>
        <begin position="1"/>
        <end position="27"/>
    </location>
</feature>
<dbReference type="Proteomes" id="UP001291623">
    <property type="component" value="Unassembled WGS sequence"/>
</dbReference>
<evidence type="ECO:0000313" key="8">
    <source>
        <dbReference type="Proteomes" id="UP001291623"/>
    </source>
</evidence>
<dbReference type="GO" id="GO:0016705">
    <property type="term" value="F:oxidoreductase activity, acting on paired donors, with incorporation or reduction of molecular oxygen"/>
    <property type="evidence" value="ECO:0007669"/>
    <property type="project" value="InterPro"/>
</dbReference>
<organism evidence="7 8">
    <name type="scientific">Anisodus tanguticus</name>
    <dbReference type="NCBI Taxonomy" id="243964"/>
    <lineage>
        <taxon>Eukaryota</taxon>
        <taxon>Viridiplantae</taxon>
        <taxon>Streptophyta</taxon>
        <taxon>Embryophyta</taxon>
        <taxon>Tracheophyta</taxon>
        <taxon>Spermatophyta</taxon>
        <taxon>Magnoliopsida</taxon>
        <taxon>eudicotyledons</taxon>
        <taxon>Gunneridae</taxon>
        <taxon>Pentapetalae</taxon>
        <taxon>asterids</taxon>
        <taxon>lamiids</taxon>
        <taxon>Solanales</taxon>
        <taxon>Solanaceae</taxon>
        <taxon>Solanoideae</taxon>
        <taxon>Hyoscyameae</taxon>
        <taxon>Anisodus</taxon>
    </lineage>
</organism>
<evidence type="ECO:0000313" key="7">
    <source>
        <dbReference type="EMBL" id="KAK4362540.1"/>
    </source>
</evidence>
<dbReference type="SUPFAM" id="SSF48264">
    <property type="entry name" value="Cytochrome P450"/>
    <property type="match status" value="1"/>
</dbReference>
<sequence>MELPSYSFLVPLLVFIFSLHKWFFSTSNTQERLLPPCPRKLPIIGNVHQLGSHRHCSLHKLSEKYGPVMLLHLGSKPVLVASSVEAARIILKTHDLVCSSRPKSSIADRLLYGSKDVAFSPNGKYLRQIKSVIVLHLLSNKRVQSYRNGGIGRTYNEEESGIEVTTLLEELLALLGIFNIGDYIPWFKWVNKINGLDIKLTRVAEDLDTFLESVIEEHTSRNKKGEYPEGEAKDFVDIFLEIQNGNETESPLQRDSLKAILSVI</sequence>
<dbReference type="AlphaFoldDB" id="A0AAE1S321"/>
<comment type="cofactor">
    <cofactor evidence="1">
        <name>heme</name>
        <dbReference type="ChEBI" id="CHEBI:30413"/>
    </cofactor>
</comment>
<dbReference type="GO" id="GO:0020037">
    <property type="term" value="F:heme binding"/>
    <property type="evidence" value="ECO:0007669"/>
    <property type="project" value="InterPro"/>
</dbReference>
<protein>
    <submittedName>
        <fullName evidence="7">Uncharacterized protein</fullName>
    </submittedName>
</protein>
<proteinExistence type="inferred from homology"/>